<accession>A0A238Z0H9</accession>
<feature type="region of interest" description="Disordered" evidence="1">
    <location>
        <begin position="146"/>
        <end position="170"/>
    </location>
</feature>
<evidence type="ECO:0000313" key="3">
    <source>
        <dbReference type="Proteomes" id="UP000198415"/>
    </source>
</evidence>
<protein>
    <submittedName>
        <fullName evidence="2">Uncharacterized protein</fullName>
    </submittedName>
</protein>
<name>A0A238Z0H9_9ACTN</name>
<organism evidence="2 3">
    <name type="scientific">Actinoplanes regularis</name>
    <dbReference type="NCBI Taxonomy" id="52697"/>
    <lineage>
        <taxon>Bacteria</taxon>
        <taxon>Bacillati</taxon>
        <taxon>Actinomycetota</taxon>
        <taxon>Actinomycetes</taxon>
        <taxon>Micromonosporales</taxon>
        <taxon>Micromonosporaceae</taxon>
        <taxon>Actinoplanes</taxon>
    </lineage>
</organism>
<evidence type="ECO:0000256" key="1">
    <source>
        <dbReference type="SAM" id="MobiDB-lite"/>
    </source>
</evidence>
<dbReference type="EMBL" id="FZNR01000005">
    <property type="protein sequence ID" value="SNR76364.1"/>
    <property type="molecule type" value="Genomic_DNA"/>
</dbReference>
<feature type="compositionally biased region" description="Basic and acidic residues" evidence="1">
    <location>
        <begin position="146"/>
        <end position="162"/>
    </location>
</feature>
<dbReference type="AlphaFoldDB" id="A0A238Z0H9"/>
<proteinExistence type="predicted"/>
<sequence>MGRLQRKRVSGEPPEVTAFFDAMLELHLASGRKSTRDIAKEMDGKAAHATVHRVFTGRRPPTTLRIVEAVVGHLDPDKLASIRALWILAVRACESPSPEDGAEQAGVVPPLLFRAVHQPPRLDDQVGREPASVAARTAAYFHGCQRGREDRANAEDSGRPPSDHTAVPPVLTTAGLPQRVPLPVRHPPQPDEPPVPIVRDAASLAAHTAAYFRASQLGPLGQRAAEPTRTT</sequence>
<dbReference type="Proteomes" id="UP000198415">
    <property type="component" value="Unassembled WGS sequence"/>
</dbReference>
<dbReference type="RefSeq" id="WP_089293980.1">
    <property type="nucleotide sequence ID" value="NZ_BOMU01000035.1"/>
</dbReference>
<gene>
    <name evidence="2" type="ORF">SAMN06264365_105298</name>
</gene>
<evidence type="ECO:0000313" key="2">
    <source>
        <dbReference type="EMBL" id="SNR76364.1"/>
    </source>
</evidence>
<keyword evidence="3" id="KW-1185">Reference proteome</keyword>
<reference evidence="2 3" key="1">
    <citation type="submission" date="2017-06" db="EMBL/GenBank/DDBJ databases">
        <authorList>
            <person name="Kim H.J."/>
            <person name="Triplett B.A."/>
        </authorList>
    </citation>
    <scope>NUCLEOTIDE SEQUENCE [LARGE SCALE GENOMIC DNA]</scope>
    <source>
        <strain evidence="2 3">DSM 43151</strain>
    </source>
</reference>